<dbReference type="InterPro" id="IPR006075">
    <property type="entry name" value="Asn/Gln-tRNA_Trfase_suB/E_cat"/>
</dbReference>
<dbReference type="Pfam" id="PF02637">
    <property type="entry name" value="GatB_Yqey"/>
    <property type="match status" value="1"/>
</dbReference>
<dbReference type="GO" id="GO:0050567">
    <property type="term" value="F:glutaminyl-tRNA synthase (glutamine-hydrolyzing) activity"/>
    <property type="evidence" value="ECO:0007669"/>
    <property type="project" value="UniProtKB-UniRule"/>
</dbReference>
<keyword evidence="8" id="KW-0809">Transit peptide</keyword>
<evidence type="ECO:0000259" key="9">
    <source>
        <dbReference type="SMART" id="SM00845"/>
    </source>
</evidence>
<evidence type="ECO:0000256" key="8">
    <source>
        <dbReference type="HAMAP-Rule" id="MF_03147"/>
    </source>
</evidence>
<dbReference type="InterPro" id="IPR017958">
    <property type="entry name" value="Gln-tRNA_amidoTrfase_suB_CS"/>
</dbReference>
<evidence type="ECO:0000313" key="11">
    <source>
        <dbReference type="Proteomes" id="UP000694727"/>
    </source>
</evidence>
<dbReference type="GO" id="GO:0070681">
    <property type="term" value="P:glutaminyl-tRNAGln biosynthesis via transamidation"/>
    <property type="evidence" value="ECO:0007669"/>
    <property type="project" value="UniProtKB-UniRule"/>
</dbReference>
<dbReference type="FunFam" id="1.10.10.410:FF:000001">
    <property type="entry name" value="Aspartyl/glutamyl-tRNA(Asn/Gln) amidotransferase subunit B"/>
    <property type="match status" value="1"/>
</dbReference>
<dbReference type="Proteomes" id="UP000694728">
    <property type="component" value="Unplaced"/>
</dbReference>
<dbReference type="PANTHER" id="PTHR11659">
    <property type="entry name" value="GLUTAMYL-TRNA GLN AMIDOTRANSFERASE SUBUNIT B MITOCHONDRIAL AND PROKARYOTIC PET112-RELATED"/>
    <property type="match status" value="1"/>
</dbReference>
<dbReference type="GO" id="GO:0005524">
    <property type="term" value="F:ATP binding"/>
    <property type="evidence" value="ECO:0007669"/>
    <property type="project" value="UniProtKB-KW"/>
</dbReference>
<dbReference type="InterPro" id="IPR004413">
    <property type="entry name" value="GatB"/>
</dbReference>
<evidence type="ECO:0000256" key="7">
    <source>
        <dbReference type="ARBA" id="ARBA00047913"/>
    </source>
</evidence>
<sequence length="653" mass="72874">MGVALKSKKKKGGGRNARNNIHLKVCRRVWFELLLQSHGPALVVMRADTDAFHSLEFQVRVQLRSWELGEGSPWRSDFIICKRRITAASALGAPGVKWQTCALCTAYLLPRAVCSQVLKPERGVRAPLRELCFVSSKDHCFPEAVVFNPKLRYRHFMLIAKKILEHASSGQAALKFSSALLDGIIPDWASIQGTPRSTSEAARWQVLNRRCVEAAVMTGLALGCRINRKSLFDRKHYFYADLPAGYQITQQRLPIAVNGSLAYSICVGKKPAQVVPRTVRVKQIQLEQDSGKSLHDDLRSQTLIDLNRAGVGLLEVVLEPDMSCGEEAATAVRELQLILQALGTSQANMAEGQLRVDANISVHHPGEPLGIRTEVKNLNSARFLAKAIDYEIQRQISELENGGEILNETRSFDYKLGCTVPMRDKEGKQDYRFMPEPNLPPLLLYDSGSLPAGVDPQQVINIDWLRERLPELPSVTREKLVRQYGMLPEHSVALLNEVGLLEFFQNVMKETRAEPKRVTSWVLNTFLGFLKQQNLAVSESPVTPAALAELLDLLDRKAISSSAAKKVFEELWRSEGKTPTQIVAEKKLELMQDPEELEQLCRATLEAHPGVVMDLKKGNPRAINKLIGLVRKTTLGRADPAVIKEVLERQLSS</sequence>
<comment type="similarity">
    <text evidence="1 8">Belongs to the GatB/GatE family. GatB subfamily.</text>
</comment>
<comment type="catalytic activity">
    <reaction evidence="6">
        <text>L-aspartyl-tRNA(Asn) + L-glutamine + ATP + H2O = L-asparaginyl-tRNA(Asn) + L-glutamate + ADP + phosphate + 2 H(+)</text>
        <dbReference type="Rhea" id="RHEA:14513"/>
        <dbReference type="Rhea" id="RHEA-COMP:9674"/>
        <dbReference type="Rhea" id="RHEA-COMP:9677"/>
        <dbReference type="ChEBI" id="CHEBI:15377"/>
        <dbReference type="ChEBI" id="CHEBI:15378"/>
        <dbReference type="ChEBI" id="CHEBI:29985"/>
        <dbReference type="ChEBI" id="CHEBI:30616"/>
        <dbReference type="ChEBI" id="CHEBI:43474"/>
        <dbReference type="ChEBI" id="CHEBI:58359"/>
        <dbReference type="ChEBI" id="CHEBI:78515"/>
        <dbReference type="ChEBI" id="CHEBI:78516"/>
        <dbReference type="ChEBI" id="CHEBI:456216"/>
    </reaction>
</comment>
<gene>
    <name evidence="8 10" type="primary">GATB</name>
    <name evidence="8" type="synonym">PET112</name>
    <name evidence="8" type="synonym">PET112L</name>
</gene>
<dbReference type="SUPFAM" id="SSF55931">
    <property type="entry name" value="Glutamine synthetase/guanido kinase"/>
    <property type="match status" value="1"/>
</dbReference>
<evidence type="ECO:0000256" key="2">
    <source>
        <dbReference type="ARBA" id="ARBA00022598"/>
    </source>
</evidence>
<evidence type="ECO:0000256" key="1">
    <source>
        <dbReference type="ARBA" id="ARBA00005306"/>
    </source>
</evidence>
<reference evidence="10" key="1">
    <citation type="submission" date="2025-05" db="UniProtKB">
        <authorList>
            <consortium name="Ensembl"/>
        </authorList>
    </citation>
    <scope>IDENTIFICATION</scope>
</reference>
<dbReference type="NCBIfam" id="TIGR00133">
    <property type="entry name" value="gatB"/>
    <property type="match status" value="1"/>
</dbReference>
<dbReference type="SMR" id="A0A8D0SN49"/>
<dbReference type="InterPro" id="IPR018027">
    <property type="entry name" value="Asn/Gln_amidotransferase"/>
</dbReference>
<keyword evidence="5 8" id="KW-0648">Protein biosynthesis</keyword>
<dbReference type="Pfam" id="PF02934">
    <property type="entry name" value="GatB_N"/>
    <property type="match status" value="1"/>
</dbReference>
<dbReference type="Ensembl" id="ENSSSCT00025079137.1">
    <property type="protein sequence ID" value="ENSSSCP00025034359.1"/>
    <property type="gene ID" value="ENSSSCG00025057355.1"/>
</dbReference>
<dbReference type="Gene3D" id="1.10.10.410">
    <property type="match status" value="1"/>
</dbReference>
<dbReference type="HAMAP" id="MF_00121">
    <property type="entry name" value="GatB"/>
    <property type="match status" value="1"/>
</dbReference>
<name>A0A8D0SN49_PIG</name>
<dbReference type="PANTHER" id="PTHR11659:SF0">
    <property type="entry name" value="GLUTAMYL-TRNA(GLN) AMIDOTRANSFERASE SUBUNIT B, MITOCHONDRIAL"/>
    <property type="match status" value="1"/>
</dbReference>
<keyword evidence="8" id="KW-0496">Mitochondrion</keyword>
<dbReference type="InterPro" id="IPR017959">
    <property type="entry name" value="Asn/Gln-tRNA_amidoTrfase_suB/E"/>
</dbReference>
<dbReference type="GO" id="GO:0005739">
    <property type="term" value="C:mitochondrion"/>
    <property type="evidence" value="ECO:0007669"/>
    <property type="project" value="UniProtKB-SubCell"/>
</dbReference>
<dbReference type="PROSITE" id="PS01234">
    <property type="entry name" value="GATB"/>
    <property type="match status" value="1"/>
</dbReference>
<accession>A0A8D0SN49</accession>
<evidence type="ECO:0000313" key="10">
    <source>
        <dbReference type="Ensembl" id="ENSSSCP00025034359.1"/>
    </source>
</evidence>
<dbReference type="InterPro" id="IPR014746">
    <property type="entry name" value="Gln_synth/guanido_kin_cat_dom"/>
</dbReference>
<dbReference type="AlphaFoldDB" id="A0A8D0SN49"/>
<dbReference type="Proteomes" id="UP000694727">
    <property type="component" value="Unplaced"/>
</dbReference>
<comment type="function">
    <text evidence="8">Allows the formation of correctly charged Gln-tRNA(Gln) through the transamidation of misacylated Glu-tRNA(Gln) in the mitochondria. The reaction takes place in the presence of glutamine and ATP through an activated gamma-phospho-Glu-tRNA(Gln).</text>
</comment>
<evidence type="ECO:0000256" key="6">
    <source>
        <dbReference type="ARBA" id="ARBA00047380"/>
    </source>
</evidence>
<proteinExistence type="inferred from homology"/>
<organism evidence="10 11">
    <name type="scientific">Sus scrofa</name>
    <name type="common">Pig</name>
    <dbReference type="NCBI Taxonomy" id="9823"/>
    <lineage>
        <taxon>Eukaryota</taxon>
        <taxon>Metazoa</taxon>
        <taxon>Chordata</taxon>
        <taxon>Craniata</taxon>
        <taxon>Vertebrata</taxon>
        <taxon>Euteleostomi</taxon>
        <taxon>Mammalia</taxon>
        <taxon>Eutheria</taxon>
        <taxon>Laurasiatheria</taxon>
        <taxon>Artiodactyla</taxon>
        <taxon>Suina</taxon>
        <taxon>Suidae</taxon>
        <taxon>Sus</taxon>
    </lineage>
</organism>
<keyword evidence="2 8" id="KW-0436">Ligase</keyword>
<comment type="subunit">
    <text evidence="8">Subunit of the heterotrimeric GatCAB amidotransferase (AdT) complex, composed of A (QRSL1), B (GATB) and C (GATC) subunits.</text>
</comment>
<evidence type="ECO:0000256" key="3">
    <source>
        <dbReference type="ARBA" id="ARBA00022741"/>
    </source>
</evidence>
<keyword evidence="3 8" id="KW-0547">Nucleotide-binding</keyword>
<dbReference type="InterPro" id="IPR023168">
    <property type="entry name" value="GatB_Yqey_C_2"/>
</dbReference>
<dbReference type="EC" id="6.3.5.-" evidence="8"/>
<dbReference type="NCBIfam" id="NF004012">
    <property type="entry name" value="PRK05477.1-2"/>
    <property type="match status" value="1"/>
</dbReference>
<dbReference type="InterPro" id="IPR003789">
    <property type="entry name" value="Asn/Gln_tRNA_amidoTrase-B-like"/>
</dbReference>
<protein>
    <recommendedName>
        <fullName evidence="8">Glutamyl-tRNA(Gln) amidotransferase subunit B, mitochondrial</fullName>
        <shortName evidence="8">Glu-AdT subunit B</shortName>
        <ecNumber evidence="8">6.3.5.-</ecNumber>
    </recommendedName>
    <alternativeName>
        <fullName evidence="8">Cytochrome oxidase assembly factor PET112 homolog</fullName>
    </alternativeName>
    <alternativeName>
        <fullName evidence="8">PET112-like</fullName>
    </alternativeName>
</protein>
<comment type="subcellular location">
    <subcellularLocation>
        <location evidence="8">Mitochondrion</location>
    </subcellularLocation>
</comment>
<dbReference type="GO" id="GO:0030956">
    <property type="term" value="C:glutamyl-tRNA(Gln) amidotransferase complex"/>
    <property type="evidence" value="ECO:0007669"/>
    <property type="project" value="UniProtKB-UniRule"/>
</dbReference>
<evidence type="ECO:0000256" key="4">
    <source>
        <dbReference type="ARBA" id="ARBA00022840"/>
    </source>
</evidence>
<dbReference type="Ensembl" id="ENSSSCT00045021255.1">
    <property type="protein sequence ID" value="ENSSSCP00045014619.1"/>
    <property type="gene ID" value="ENSSSCG00045012395.1"/>
</dbReference>
<dbReference type="SUPFAM" id="SSF89095">
    <property type="entry name" value="GatB/YqeY motif"/>
    <property type="match status" value="1"/>
</dbReference>
<keyword evidence="4 8" id="KW-0067">ATP-binding</keyword>
<dbReference type="SMART" id="SM00845">
    <property type="entry name" value="GatB_Yqey"/>
    <property type="match status" value="1"/>
</dbReference>
<dbReference type="GO" id="GO:0032543">
    <property type="term" value="P:mitochondrial translation"/>
    <property type="evidence" value="ECO:0007669"/>
    <property type="project" value="UniProtKB-UniRule"/>
</dbReference>
<evidence type="ECO:0000256" key="5">
    <source>
        <dbReference type="ARBA" id="ARBA00022917"/>
    </source>
</evidence>
<feature type="domain" description="Asn/Gln amidotransferase" evidence="9">
    <location>
        <begin position="502"/>
        <end position="651"/>
    </location>
</feature>
<comment type="catalytic activity">
    <reaction evidence="7 8">
        <text>L-glutamyl-tRNA(Gln) + L-glutamine + ATP + H2O = L-glutaminyl-tRNA(Gln) + L-glutamate + ADP + phosphate + H(+)</text>
        <dbReference type="Rhea" id="RHEA:17521"/>
        <dbReference type="Rhea" id="RHEA-COMP:9681"/>
        <dbReference type="Rhea" id="RHEA-COMP:9684"/>
        <dbReference type="ChEBI" id="CHEBI:15377"/>
        <dbReference type="ChEBI" id="CHEBI:15378"/>
        <dbReference type="ChEBI" id="CHEBI:29985"/>
        <dbReference type="ChEBI" id="CHEBI:30616"/>
        <dbReference type="ChEBI" id="CHEBI:43474"/>
        <dbReference type="ChEBI" id="CHEBI:58359"/>
        <dbReference type="ChEBI" id="CHEBI:78520"/>
        <dbReference type="ChEBI" id="CHEBI:78521"/>
        <dbReference type="ChEBI" id="CHEBI:456216"/>
    </reaction>
</comment>